<feature type="non-terminal residue" evidence="2">
    <location>
        <position position="1"/>
    </location>
</feature>
<evidence type="ECO:0000313" key="2">
    <source>
        <dbReference type="EMBL" id="GFH10129.1"/>
    </source>
</evidence>
<name>A0A699YUL9_HAELA</name>
<feature type="region of interest" description="Disordered" evidence="1">
    <location>
        <begin position="130"/>
        <end position="156"/>
    </location>
</feature>
<feature type="compositionally biased region" description="Polar residues" evidence="1">
    <location>
        <begin position="146"/>
        <end position="156"/>
    </location>
</feature>
<feature type="region of interest" description="Disordered" evidence="1">
    <location>
        <begin position="81"/>
        <end position="115"/>
    </location>
</feature>
<keyword evidence="3" id="KW-1185">Reference proteome</keyword>
<proteinExistence type="predicted"/>
<evidence type="ECO:0000313" key="3">
    <source>
        <dbReference type="Proteomes" id="UP000485058"/>
    </source>
</evidence>
<protein>
    <submittedName>
        <fullName evidence="2">Uncharacterized protein</fullName>
    </submittedName>
</protein>
<dbReference type="EMBL" id="BLLF01000289">
    <property type="protein sequence ID" value="GFH10129.1"/>
    <property type="molecule type" value="Genomic_DNA"/>
</dbReference>
<dbReference type="Proteomes" id="UP000485058">
    <property type="component" value="Unassembled WGS sequence"/>
</dbReference>
<feature type="compositionally biased region" description="Basic residues" evidence="1">
    <location>
        <begin position="134"/>
        <end position="144"/>
    </location>
</feature>
<feature type="non-terminal residue" evidence="2">
    <location>
        <position position="178"/>
    </location>
</feature>
<accession>A0A699YUL9</accession>
<comment type="caution">
    <text evidence="2">The sequence shown here is derived from an EMBL/GenBank/DDBJ whole genome shotgun (WGS) entry which is preliminary data.</text>
</comment>
<gene>
    <name evidence="2" type="ORF">HaLaN_05389</name>
</gene>
<organism evidence="2 3">
    <name type="scientific">Haematococcus lacustris</name>
    <name type="common">Green alga</name>
    <name type="synonym">Haematococcus pluvialis</name>
    <dbReference type="NCBI Taxonomy" id="44745"/>
    <lineage>
        <taxon>Eukaryota</taxon>
        <taxon>Viridiplantae</taxon>
        <taxon>Chlorophyta</taxon>
        <taxon>core chlorophytes</taxon>
        <taxon>Chlorophyceae</taxon>
        <taxon>CS clade</taxon>
        <taxon>Chlamydomonadales</taxon>
        <taxon>Haematococcaceae</taxon>
        <taxon>Haematococcus</taxon>
    </lineage>
</organism>
<reference evidence="2 3" key="1">
    <citation type="submission" date="2020-02" db="EMBL/GenBank/DDBJ databases">
        <title>Draft genome sequence of Haematococcus lacustris strain NIES-144.</title>
        <authorList>
            <person name="Morimoto D."/>
            <person name="Nakagawa S."/>
            <person name="Yoshida T."/>
            <person name="Sawayama S."/>
        </authorList>
    </citation>
    <scope>NUCLEOTIDE SEQUENCE [LARGE SCALE GENOMIC DNA]</scope>
    <source>
        <strain evidence="2 3">NIES-144</strain>
    </source>
</reference>
<dbReference type="AlphaFoldDB" id="A0A699YUL9"/>
<sequence>MEVYEELIGMLQLEQAAGKPLNAPAGVNAAELLGQVKGGDPSSPPIITSAYPTSCTEASDRAESEATLALALSSWAGGRATITDPFSDPEFPDTPDALQHSRNSTHTSHDLTIQPPGVMDMVPGGAVACTARGQRSHGGRKARISPRTSRGSTTQQLEQDMASLVGYVSDSDVAGLAA</sequence>
<evidence type="ECO:0000256" key="1">
    <source>
        <dbReference type="SAM" id="MobiDB-lite"/>
    </source>
</evidence>